<feature type="chain" id="PRO_5019506138" evidence="1">
    <location>
        <begin position="20"/>
        <end position="314"/>
    </location>
</feature>
<protein>
    <submittedName>
        <fullName evidence="3">ABC transporter substrate-binding protein</fullName>
    </submittedName>
</protein>
<dbReference type="EMBL" id="LR134510">
    <property type="protein sequence ID" value="VEJ09865.1"/>
    <property type="molecule type" value="Genomic_DNA"/>
</dbReference>
<dbReference type="AlphaFoldDB" id="A0A448TVA6"/>
<dbReference type="Proteomes" id="UP000279799">
    <property type="component" value="Chromosome"/>
</dbReference>
<feature type="signal peptide" evidence="1">
    <location>
        <begin position="1"/>
        <end position="19"/>
    </location>
</feature>
<dbReference type="Gene3D" id="3.40.190.10">
    <property type="entry name" value="Periplasmic binding protein-like II"/>
    <property type="match status" value="2"/>
</dbReference>
<dbReference type="RefSeq" id="WP_126600144.1">
    <property type="nucleotide sequence ID" value="NZ_LR134510.1"/>
</dbReference>
<dbReference type="GO" id="GO:0009228">
    <property type="term" value="P:thiamine biosynthetic process"/>
    <property type="evidence" value="ECO:0007669"/>
    <property type="project" value="InterPro"/>
</dbReference>
<accession>A0A448TVA6</accession>
<dbReference type="PANTHER" id="PTHR31528">
    <property type="entry name" value="4-AMINO-5-HYDROXYMETHYL-2-METHYLPYRIMIDINE PHOSPHATE SYNTHASE THI11-RELATED"/>
    <property type="match status" value="1"/>
</dbReference>
<dbReference type="SUPFAM" id="SSF53850">
    <property type="entry name" value="Periplasmic binding protein-like II"/>
    <property type="match status" value="1"/>
</dbReference>
<proteinExistence type="predicted"/>
<gene>
    <name evidence="3" type="ORF">NCTC12871_01352</name>
</gene>
<evidence type="ECO:0000259" key="2">
    <source>
        <dbReference type="Pfam" id="PF09084"/>
    </source>
</evidence>
<evidence type="ECO:0000256" key="1">
    <source>
        <dbReference type="SAM" id="SignalP"/>
    </source>
</evidence>
<dbReference type="PANTHER" id="PTHR31528:SF3">
    <property type="entry name" value="THIAMINE BIOSYNTHESIS PROTEIN HI_0357-RELATED"/>
    <property type="match status" value="1"/>
</dbReference>
<keyword evidence="1" id="KW-0732">Signal</keyword>
<evidence type="ECO:0000313" key="4">
    <source>
        <dbReference type="Proteomes" id="UP000279799"/>
    </source>
</evidence>
<feature type="domain" description="SsuA/THI5-like" evidence="2">
    <location>
        <begin position="34"/>
        <end position="246"/>
    </location>
</feature>
<reference evidence="3 4" key="1">
    <citation type="submission" date="2018-12" db="EMBL/GenBank/DDBJ databases">
        <authorList>
            <consortium name="Pathogen Informatics"/>
        </authorList>
    </citation>
    <scope>NUCLEOTIDE SEQUENCE [LARGE SCALE GENOMIC DNA]</scope>
    <source>
        <strain evidence="3 4">NCTC12871</strain>
    </source>
</reference>
<evidence type="ECO:0000313" key="3">
    <source>
        <dbReference type="EMBL" id="VEJ09865.1"/>
    </source>
</evidence>
<dbReference type="OrthoDB" id="5348911at2"/>
<name>A0A448TVA6_9PAST</name>
<dbReference type="KEGG" id="adp:NCTC12871_01352"/>
<dbReference type="InterPro" id="IPR015168">
    <property type="entry name" value="SsuA/THI5"/>
</dbReference>
<keyword evidence="4" id="KW-1185">Reference proteome</keyword>
<dbReference type="Pfam" id="PF09084">
    <property type="entry name" value="NMT1"/>
    <property type="match status" value="1"/>
</dbReference>
<sequence>MKKRLFILLIACLAKTAFANGADRINLVLDWFINPDHAAIIVAQQQGFFKKYHLDVHIIEPTDPSLPPKLIATHQADIAIDYLTQLQMAVAQGLPLVRIASLFNQPLSSLVVLDDGHIKTLADLKGKKIGHAISGFESVVLKTMLNHAGLTLNDVKMVNVNYELSPALLSKRVDAINGAFRNFEVNQLKLAGVKAKAFFPEQNGVPNYEELVVICHKDQVNAPKFQRFVAALNDATDYIKAHPQKAWQAFISYNPALLNTPLNQLAWQDTIPYISPKPSKLNRADYQNFSVFLYKNHVISHDLNLSNYTKDYAL</sequence>
<dbReference type="InterPro" id="IPR027939">
    <property type="entry name" value="NMT1/THI5"/>
</dbReference>
<organism evidence="3 4">
    <name type="scientific">Actinobacillus delphinicola</name>
    <dbReference type="NCBI Taxonomy" id="51161"/>
    <lineage>
        <taxon>Bacteria</taxon>
        <taxon>Pseudomonadati</taxon>
        <taxon>Pseudomonadota</taxon>
        <taxon>Gammaproteobacteria</taxon>
        <taxon>Pasteurellales</taxon>
        <taxon>Pasteurellaceae</taxon>
        <taxon>Actinobacillus</taxon>
    </lineage>
</organism>